<gene>
    <name evidence="1" type="ORF">CONLIGDRAFT_686837</name>
</gene>
<protein>
    <recommendedName>
        <fullName evidence="3">Ubiquitin-like domain-containing protein</fullName>
    </recommendedName>
</protein>
<dbReference type="Proteomes" id="UP000182658">
    <property type="component" value="Unassembled WGS sequence"/>
</dbReference>
<dbReference type="InterPro" id="IPR029071">
    <property type="entry name" value="Ubiquitin-like_domsf"/>
</dbReference>
<organism evidence="1 2">
    <name type="scientific">Coniochaeta ligniaria NRRL 30616</name>
    <dbReference type="NCBI Taxonomy" id="1408157"/>
    <lineage>
        <taxon>Eukaryota</taxon>
        <taxon>Fungi</taxon>
        <taxon>Dikarya</taxon>
        <taxon>Ascomycota</taxon>
        <taxon>Pezizomycotina</taxon>
        <taxon>Sordariomycetes</taxon>
        <taxon>Sordariomycetidae</taxon>
        <taxon>Coniochaetales</taxon>
        <taxon>Coniochaetaceae</taxon>
        <taxon>Coniochaeta</taxon>
    </lineage>
</organism>
<dbReference type="InParanoid" id="A0A1J7J1M7"/>
<evidence type="ECO:0000313" key="1">
    <source>
        <dbReference type="EMBL" id="OIW23068.1"/>
    </source>
</evidence>
<sequence length="371" mass="41086">METDTPIPIIIGYKYQRHVIPRPRSYGTLIQMARSYFSIPRGTVLYVSVSPENYDSAPSAYITFTRGEQTADLATRHMVADVYGPPPRVLSAAAAEEQVWKNIPEKHWELLRDALKATYHPADMTVVVFSVTSRWYKLRVHSSYSATLMRWIVACVEDWQAYKFKVITDSHRKELTEDKTLADLGITDGKQLRIHPKVFGTAIKPNPLDLAAVNSTITVAEAIRFITKGPEMAPHHKDPIGPINNGVKPAANESPNSKGLEIVPYHEDPRGTCAKVDAANTQDEDEEGYCGYGGGFGGSLTIPCRESTPSPEPGRSPNEWPDTVFNNELQLRALCTAQITPHDPPRAPTRNLATHTVARTVVTSQSLNLAK</sequence>
<dbReference type="EMBL" id="KV875108">
    <property type="protein sequence ID" value="OIW23068.1"/>
    <property type="molecule type" value="Genomic_DNA"/>
</dbReference>
<dbReference type="AlphaFoldDB" id="A0A1J7J1M7"/>
<reference evidence="1 2" key="1">
    <citation type="submission" date="2016-10" db="EMBL/GenBank/DDBJ databases">
        <title>Draft genome sequence of Coniochaeta ligniaria NRRL30616, a lignocellulolytic fungus for bioabatement of inhibitors in plant biomass hydrolysates.</title>
        <authorList>
            <consortium name="DOE Joint Genome Institute"/>
            <person name="Jimenez D.J."/>
            <person name="Hector R.E."/>
            <person name="Riley R."/>
            <person name="Sun H."/>
            <person name="Grigoriev I.V."/>
            <person name="Van Elsas J.D."/>
            <person name="Nichols N.N."/>
        </authorList>
    </citation>
    <scope>NUCLEOTIDE SEQUENCE [LARGE SCALE GENOMIC DNA]</scope>
    <source>
        <strain evidence="1 2">NRRL 30616</strain>
    </source>
</reference>
<evidence type="ECO:0000313" key="2">
    <source>
        <dbReference type="Proteomes" id="UP000182658"/>
    </source>
</evidence>
<keyword evidence="2" id="KW-1185">Reference proteome</keyword>
<dbReference type="SUPFAM" id="SSF54236">
    <property type="entry name" value="Ubiquitin-like"/>
    <property type="match status" value="1"/>
</dbReference>
<proteinExistence type="predicted"/>
<evidence type="ECO:0008006" key="3">
    <source>
        <dbReference type="Google" id="ProtNLM"/>
    </source>
</evidence>
<accession>A0A1J7J1M7</accession>
<name>A0A1J7J1M7_9PEZI</name>